<dbReference type="KEGG" id="dfa:DFA_02061"/>
<dbReference type="GeneID" id="14871294"/>
<reference evidence="3" key="1">
    <citation type="journal article" date="2011" name="Genome Res.">
        <title>Phylogeny-wide analysis of social amoeba genomes highlights ancient origins for complex intercellular communication.</title>
        <authorList>
            <person name="Heidel A.J."/>
            <person name="Lawal H.M."/>
            <person name="Felder M."/>
            <person name="Schilde C."/>
            <person name="Helps N.R."/>
            <person name="Tunggal B."/>
            <person name="Rivero F."/>
            <person name="John U."/>
            <person name="Schleicher M."/>
            <person name="Eichinger L."/>
            <person name="Platzer M."/>
            <person name="Noegel A.A."/>
            <person name="Schaap P."/>
            <person name="Gloeckner G."/>
        </authorList>
    </citation>
    <scope>NUCLEOTIDE SEQUENCE [LARGE SCALE GENOMIC DNA]</scope>
    <source>
        <strain evidence="3">SH3</strain>
    </source>
</reference>
<keyword evidence="1" id="KW-0472">Membrane</keyword>
<keyword evidence="1" id="KW-1133">Transmembrane helix</keyword>
<dbReference type="Proteomes" id="UP000007797">
    <property type="component" value="Unassembled WGS sequence"/>
</dbReference>
<accession>F4PYK8</accession>
<organism evidence="2 3">
    <name type="scientific">Cavenderia fasciculata</name>
    <name type="common">Slime mold</name>
    <name type="synonym">Dictyostelium fasciculatum</name>
    <dbReference type="NCBI Taxonomy" id="261658"/>
    <lineage>
        <taxon>Eukaryota</taxon>
        <taxon>Amoebozoa</taxon>
        <taxon>Evosea</taxon>
        <taxon>Eumycetozoa</taxon>
        <taxon>Dictyostelia</taxon>
        <taxon>Acytosteliales</taxon>
        <taxon>Cavenderiaceae</taxon>
        <taxon>Cavenderia</taxon>
    </lineage>
</organism>
<dbReference type="AlphaFoldDB" id="F4PYK8"/>
<keyword evidence="1" id="KW-0812">Transmembrane</keyword>
<protein>
    <recommendedName>
        <fullName evidence="4">Transmembrane protein</fullName>
    </recommendedName>
</protein>
<dbReference type="EMBL" id="GL883015">
    <property type="protein sequence ID" value="EGG19274.1"/>
    <property type="molecule type" value="Genomic_DNA"/>
</dbReference>
<name>F4PYK8_CACFS</name>
<evidence type="ECO:0000313" key="2">
    <source>
        <dbReference type="EMBL" id="EGG19274.1"/>
    </source>
</evidence>
<evidence type="ECO:0000313" key="3">
    <source>
        <dbReference type="Proteomes" id="UP000007797"/>
    </source>
</evidence>
<gene>
    <name evidence="2" type="ORF">DFA_02061</name>
</gene>
<proteinExistence type="predicted"/>
<keyword evidence="3" id="KW-1185">Reference proteome</keyword>
<dbReference type="RefSeq" id="XP_004357545.1">
    <property type="nucleotide sequence ID" value="XM_004357488.1"/>
</dbReference>
<evidence type="ECO:0008006" key="4">
    <source>
        <dbReference type="Google" id="ProtNLM"/>
    </source>
</evidence>
<evidence type="ECO:0000256" key="1">
    <source>
        <dbReference type="SAM" id="Phobius"/>
    </source>
</evidence>
<sequence length="172" mass="19941">MNAFFSLFCLYYILLLSILLLVVVIYLSSHINEISLLNQIDIFSHKSHLTIFSHSFMSSLVCSHPINLHFMSNMIRCIAYQDRFLTTNVVIVLARNISFGPFIYTNSAANKMFQNTIRSFSLHLQRSAQHLIYLHQTKQFMISSHSPHNQQHLHQLEISRTTLCAMVTGVYF</sequence>
<feature type="transmembrane region" description="Helical" evidence="1">
    <location>
        <begin position="7"/>
        <end position="27"/>
    </location>
</feature>